<dbReference type="Gene3D" id="1.25.40.10">
    <property type="entry name" value="Tetratricopeptide repeat domain"/>
    <property type="match status" value="2"/>
</dbReference>
<dbReference type="EMBL" id="CP099428">
    <property type="protein sequence ID" value="USW58367.1"/>
    <property type="molecule type" value="Genomic_DNA"/>
</dbReference>
<name>A0A9Q9EQ32_9PEZI</name>
<sequence length="1075" mass="121094">MADPLSIATSALAIAELTFKVVSFIHDTKKGADSIDGDLEQLAADIEKLNNVTQLISRTFEEEDKKQNGKHSKAGSATADIRRLVESTLTDCVSALKELDDARLEIRGADGKSMVDKLRRHFKNRSKESSLIRLQQRIAKGHEVVQLMVTMLTMSLMQQSLAGTSASSAELKSKMEGMEVRLAQSITSLQASMRDTVLMPHEETVLKTAQSFQTAAWVNVYFMIPQAVSPMFMGREADLERLEDTVKGYGKERGTKRVVLHGLGGSGKTQFCCKFAQDNRPSFWGIFFIDALNAETVKSSYSDIAQRLDIQPSEANVKHYLSSERKPWLLIVDNADDHSRARMPEEFVPESESGIVLFTTRNRALISEAHFEVKFEGLDEERASTLLLTSARHSKPFKQEIIDLATRICHTLGFLPLSILHAGKAILKRECTLEDCLSFIGMQLKSVKEYIDGGRRRGSTISEAVQGADDPVHPIDETVYATFQLVIPAARREAFQFLQLLSFMESQRFPFQILLQAILSPQRQRAADKASKPVTPPPVGSQSKTMSQRLFGIIRGWYVAHEGRSLQPVLPVLLHRLKDEDPEDATHRLRGVLAELCELALLDYIAEDDTYCMHSSVHWWIRASMKYHEKAVWCQSACDVLSQAILLPPVGITDDDSKLRRQCVPHIQYVRKQERALAEELKKRQLKRQRLFGWPSVEPVLWRSSLARNAKFSIAYADTGEFEEARILMLGVDKYLTQALGLHNPIAQRVRLLLSTLYWWLTRTDEAVALQEELLAACRSSLGDKNVDTLSVREKLASTYWLQGKFQKAQRFAQEAVDGFEKAYPEGHVDTFQAMTTLGRCFGKLADFDRAVSLSSNALAGLRRLEKTSNEKYEDKILDVMDILAMAKHDRFRYGQPLQDDLAEAEILLEEALAKHRQKLGKEHPKSLWVTCNLARVKALRGDLDRAITMMREGVAVAERTIGPNHVGTLMGMTYFGSVLTMAGKLDEAEQRLTKVVAKYRARDNGAMHPDHLVAAAFLLQCYRRQNKEQDADRLGVEVVDGIRHIFGERSPWQRFFMDTYSVSADATAGARRDD</sequence>
<keyword evidence="2" id="KW-1185">Reference proteome</keyword>
<organism evidence="1 2">
    <name type="scientific">Septoria linicola</name>
    <dbReference type="NCBI Taxonomy" id="215465"/>
    <lineage>
        <taxon>Eukaryota</taxon>
        <taxon>Fungi</taxon>
        <taxon>Dikarya</taxon>
        <taxon>Ascomycota</taxon>
        <taxon>Pezizomycotina</taxon>
        <taxon>Dothideomycetes</taxon>
        <taxon>Dothideomycetidae</taxon>
        <taxon>Mycosphaerellales</taxon>
        <taxon>Mycosphaerellaceae</taxon>
        <taxon>Septoria</taxon>
    </lineage>
</organism>
<dbReference type="Proteomes" id="UP001056384">
    <property type="component" value="Chromosome 11"/>
</dbReference>
<evidence type="ECO:0000313" key="2">
    <source>
        <dbReference type="Proteomes" id="UP001056384"/>
    </source>
</evidence>
<evidence type="ECO:0000313" key="1">
    <source>
        <dbReference type="EMBL" id="USW58367.1"/>
    </source>
</evidence>
<dbReference type="SUPFAM" id="SSF52540">
    <property type="entry name" value="P-loop containing nucleoside triphosphate hydrolases"/>
    <property type="match status" value="1"/>
</dbReference>
<dbReference type="Gene3D" id="3.40.50.300">
    <property type="entry name" value="P-loop containing nucleotide triphosphate hydrolases"/>
    <property type="match status" value="1"/>
</dbReference>
<dbReference type="PANTHER" id="PTHR46082">
    <property type="entry name" value="ATP/GTP-BINDING PROTEIN-RELATED"/>
    <property type="match status" value="1"/>
</dbReference>
<dbReference type="InterPro" id="IPR027417">
    <property type="entry name" value="P-loop_NTPase"/>
</dbReference>
<proteinExistence type="predicted"/>
<protein>
    <submittedName>
        <fullName evidence="1">Tetratricopeptide-like helical domain superfamily</fullName>
    </submittedName>
</protein>
<dbReference type="GO" id="GO:0043531">
    <property type="term" value="F:ADP binding"/>
    <property type="evidence" value="ECO:0007669"/>
    <property type="project" value="InterPro"/>
</dbReference>
<accession>A0A9Q9EQ32</accession>
<reference evidence="1" key="1">
    <citation type="submission" date="2022-06" db="EMBL/GenBank/DDBJ databases">
        <title>Complete genome sequences of two strains of the flax pathogen Septoria linicola.</title>
        <authorList>
            <person name="Lapalu N."/>
            <person name="Simon A."/>
            <person name="Demenou B."/>
            <person name="Paumier D."/>
            <person name="Guillot M.-P."/>
            <person name="Gout L."/>
            <person name="Valade R."/>
        </authorList>
    </citation>
    <scope>NUCLEOTIDE SEQUENCE</scope>
    <source>
        <strain evidence="1">SE15195</strain>
    </source>
</reference>
<dbReference type="Pfam" id="PF13424">
    <property type="entry name" value="TPR_12"/>
    <property type="match status" value="2"/>
</dbReference>
<gene>
    <name evidence="1" type="ORF">Slin15195_G116860</name>
</gene>
<dbReference type="PANTHER" id="PTHR46082:SF6">
    <property type="entry name" value="AAA+ ATPASE DOMAIN-CONTAINING PROTEIN-RELATED"/>
    <property type="match status" value="1"/>
</dbReference>
<dbReference type="SUPFAM" id="SSF48452">
    <property type="entry name" value="TPR-like"/>
    <property type="match status" value="2"/>
</dbReference>
<dbReference type="AlphaFoldDB" id="A0A9Q9EQ32"/>
<dbReference type="InterPro" id="IPR011990">
    <property type="entry name" value="TPR-like_helical_dom_sf"/>
</dbReference>
<dbReference type="InterPro" id="IPR053137">
    <property type="entry name" value="NLR-like"/>
</dbReference>